<comment type="caution">
    <text evidence="4">The sequence shown here is derived from an EMBL/GenBank/DDBJ whole genome shotgun (WGS) entry which is preliminary data.</text>
</comment>
<reference evidence="4 5" key="1">
    <citation type="submission" date="2024-05" db="EMBL/GenBank/DDBJ databases">
        <authorList>
            <person name="Wallberg A."/>
        </authorList>
    </citation>
    <scope>NUCLEOTIDE SEQUENCE [LARGE SCALE GENOMIC DNA]</scope>
</reference>
<feature type="compositionally biased region" description="Polar residues" evidence="2">
    <location>
        <begin position="133"/>
        <end position="145"/>
    </location>
</feature>
<dbReference type="Gene3D" id="3.40.50.11210">
    <property type="entry name" value="Rap/Ran-GAP"/>
    <property type="match status" value="1"/>
</dbReference>
<dbReference type="Pfam" id="PF02145">
    <property type="entry name" value="Rap_GAP"/>
    <property type="match status" value="1"/>
</dbReference>
<keyword evidence="1" id="KW-0343">GTPase activation</keyword>
<dbReference type="GO" id="GO:0051056">
    <property type="term" value="P:regulation of small GTPase mediated signal transduction"/>
    <property type="evidence" value="ECO:0007669"/>
    <property type="project" value="InterPro"/>
</dbReference>
<dbReference type="GO" id="GO:0005737">
    <property type="term" value="C:cytoplasm"/>
    <property type="evidence" value="ECO:0007669"/>
    <property type="project" value="TreeGrafter"/>
</dbReference>
<sequence length="181" mass="20371">VIQPINPLTSNTRYRVSVTARSDVPFFGPNLPSSAIFNKDSNFKNFLLTKLINAELSCLKAERFAKLEQRTRVSLLRSLVDELRFKTNSFLGITEIKEEPPKIEKSSNRFSEIVRNMIDGRKKEGHAHRDGNKSASVNNINSLSQSTPKRSRRSRNSKRTSSNRGPVSPASSPETSGDFYL</sequence>
<proteinExistence type="predicted"/>
<name>A0AAV2S1Z0_MEGNR</name>
<dbReference type="SUPFAM" id="SSF111347">
    <property type="entry name" value="Rap/Ran-GAP"/>
    <property type="match status" value="1"/>
</dbReference>
<feature type="compositionally biased region" description="Basic and acidic residues" evidence="2">
    <location>
        <begin position="122"/>
        <end position="132"/>
    </location>
</feature>
<dbReference type="InterPro" id="IPR000331">
    <property type="entry name" value="Rap/Ran_GAP_dom"/>
</dbReference>
<feature type="domain" description="Rap-GAP" evidence="3">
    <location>
        <begin position="1"/>
        <end position="79"/>
    </location>
</feature>
<dbReference type="EMBL" id="CAXKWB010040289">
    <property type="protein sequence ID" value="CAL4154570.1"/>
    <property type="molecule type" value="Genomic_DNA"/>
</dbReference>
<feature type="non-terminal residue" evidence="4">
    <location>
        <position position="181"/>
    </location>
</feature>
<evidence type="ECO:0000313" key="4">
    <source>
        <dbReference type="EMBL" id="CAL4154570.1"/>
    </source>
</evidence>
<dbReference type="PROSITE" id="PS50085">
    <property type="entry name" value="RAPGAP"/>
    <property type="match status" value="1"/>
</dbReference>
<dbReference type="PANTHER" id="PTHR15711">
    <property type="entry name" value="RAP GTPASE-ACTIVATING PROTEIN"/>
    <property type="match status" value="1"/>
</dbReference>
<dbReference type="GO" id="GO:0005096">
    <property type="term" value="F:GTPase activator activity"/>
    <property type="evidence" value="ECO:0007669"/>
    <property type="project" value="UniProtKB-KW"/>
</dbReference>
<dbReference type="PANTHER" id="PTHR15711:SF32">
    <property type="entry name" value="RAP GTPASE ACTIVATING PROTEIN 1, ISOFORM H"/>
    <property type="match status" value="1"/>
</dbReference>
<protein>
    <recommendedName>
        <fullName evidence="3">Rap-GAP domain-containing protein</fullName>
    </recommendedName>
</protein>
<evidence type="ECO:0000313" key="5">
    <source>
        <dbReference type="Proteomes" id="UP001497623"/>
    </source>
</evidence>
<organism evidence="4 5">
    <name type="scientific">Meganyctiphanes norvegica</name>
    <name type="common">Northern krill</name>
    <name type="synonym">Thysanopoda norvegica</name>
    <dbReference type="NCBI Taxonomy" id="48144"/>
    <lineage>
        <taxon>Eukaryota</taxon>
        <taxon>Metazoa</taxon>
        <taxon>Ecdysozoa</taxon>
        <taxon>Arthropoda</taxon>
        <taxon>Crustacea</taxon>
        <taxon>Multicrustacea</taxon>
        <taxon>Malacostraca</taxon>
        <taxon>Eumalacostraca</taxon>
        <taxon>Eucarida</taxon>
        <taxon>Euphausiacea</taxon>
        <taxon>Euphausiidae</taxon>
        <taxon>Meganyctiphanes</taxon>
    </lineage>
</organism>
<dbReference type="AlphaFoldDB" id="A0AAV2S1Z0"/>
<gene>
    <name evidence="4" type="ORF">MNOR_LOCUS31362</name>
</gene>
<keyword evidence="5" id="KW-1185">Reference proteome</keyword>
<feature type="compositionally biased region" description="Basic residues" evidence="2">
    <location>
        <begin position="149"/>
        <end position="158"/>
    </location>
</feature>
<evidence type="ECO:0000256" key="2">
    <source>
        <dbReference type="SAM" id="MobiDB-lite"/>
    </source>
</evidence>
<feature type="non-terminal residue" evidence="4">
    <location>
        <position position="1"/>
    </location>
</feature>
<dbReference type="InterPro" id="IPR035974">
    <property type="entry name" value="Rap/Ran-GAP_sf"/>
</dbReference>
<dbReference type="Proteomes" id="UP001497623">
    <property type="component" value="Unassembled WGS sequence"/>
</dbReference>
<feature type="region of interest" description="Disordered" evidence="2">
    <location>
        <begin position="122"/>
        <end position="181"/>
    </location>
</feature>
<evidence type="ECO:0000256" key="1">
    <source>
        <dbReference type="ARBA" id="ARBA00022468"/>
    </source>
</evidence>
<dbReference type="InterPro" id="IPR050989">
    <property type="entry name" value="Rap1_Ran_GAP"/>
</dbReference>
<evidence type="ECO:0000259" key="3">
    <source>
        <dbReference type="PROSITE" id="PS50085"/>
    </source>
</evidence>
<accession>A0AAV2S1Z0</accession>